<evidence type="ECO:0000256" key="7">
    <source>
        <dbReference type="ARBA" id="ARBA00023136"/>
    </source>
</evidence>
<dbReference type="InterPro" id="IPR003369">
    <property type="entry name" value="TatA/B/E"/>
</dbReference>
<name>A0ABY3W1K8_9HYPH</name>
<evidence type="ECO:0000256" key="2">
    <source>
        <dbReference type="ARBA" id="ARBA00022448"/>
    </source>
</evidence>
<organism evidence="8 9">
    <name type="scientific">Bartonella krasnovii</name>
    <dbReference type="NCBI Taxonomy" id="2267275"/>
    <lineage>
        <taxon>Bacteria</taxon>
        <taxon>Pseudomonadati</taxon>
        <taxon>Pseudomonadota</taxon>
        <taxon>Alphaproteobacteria</taxon>
        <taxon>Hyphomicrobiales</taxon>
        <taxon>Bartonellaceae</taxon>
        <taxon>Bartonella</taxon>
    </lineage>
</organism>
<sequence length="148" mass="16786">MFGIDGPELVVILLVLIIIIGPKDLPKILKTIAKVRAYIHSTANELCHQFDDVIKQIERDDLQKTCSDMNNSRKKLAETFDSTQNTLEGIHNNLDIKETHHKSEKDKELLACDQKAIKKDVTFSSDSHHFESISIASKDKEKDKEDVS</sequence>
<evidence type="ECO:0000256" key="5">
    <source>
        <dbReference type="ARBA" id="ARBA00022989"/>
    </source>
</evidence>
<accession>A0ABY3W1K8</accession>
<evidence type="ECO:0000313" key="8">
    <source>
        <dbReference type="EMBL" id="UNF29616.1"/>
    </source>
</evidence>
<evidence type="ECO:0000256" key="4">
    <source>
        <dbReference type="ARBA" id="ARBA00022927"/>
    </source>
</evidence>
<evidence type="ECO:0000256" key="6">
    <source>
        <dbReference type="ARBA" id="ARBA00023010"/>
    </source>
</evidence>
<comment type="subcellular location">
    <subcellularLocation>
        <location evidence="1">Membrane</location>
        <topology evidence="1">Single-pass membrane protein</topology>
    </subcellularLocation>
</comment>
<keyword evidence="7" id="KW-0472">Membrane</keyword>
<gene>
    <name evidence="8" type="ORF">MNL13_02225</name>
</gene>
<evidence type="ECO:0000313" key="9">
    <source>
        <dbReference type="Proteomes" id="UP000829580"/>
    </source>
</evidence>
<dbReference type="RefSeq" id="WP_241439318.1">
    <property type="nucleotide sequence ID" value="NZ_CP093033.1"/>
</dbReference>
<keyword evidence="5" id="KW-1133">Transmembrane helix</keyword>
<dbReference type="EMBL" id="CP093033">
    <property type="protein sequence ID" value="UNF29616.1"/>
    <property type="molecule type" value="Genomic_DNA"/>
</dbReference>
<proteinExistence type="predicted"/>
<keyword evidence="2" id="KW-0813">Transport</keyword>
<keyword evidence="3" id="KW-0812">Transmembrane</keyword>
<keyword evidence="9" id="KW-1185">Reference proteome</keyword>
<evidence type="ECO:0000256" key="3">
    <source>
        <dbReference type="ARBA" id="ARBA00022692"/>
    </source>
</evidence>
<reference evidence="8 9" key="1">
    <citation type="submission" date="2022-02" db="EMBL/GenBank/DDBJ databases">
        <title>Genomic structural plasticity of rodent-associated Bartonella in nature.</title>
        <authorList>
            <person name="Sousa K.C.M."/>
            <person name="Gutierrez R."/>
            <person name="Yahalomi D."/>
            <person name="Shalit T."/>
            <person name="Markus B."/>
            <person name="Nachum-Biala Y."/>
            <person name="Hawlena H."/>
            <person name="Marcos-Hadad E."/>
            <person name="Hazkani-Covo E."/>
            <person name="Neves H.R."/>
            <person name="Covo S."/>
            <person name="Harrus S."/>
        </authorList>
    </citation>
    <scope>NUCLEOTIDE SEQUENCE [LARGE SCALE GENOMIC DNA]</scope>
    <source>
        <strain evidence="8 9">B35_1_2</strain>
    </source>
</reference>
<keyword evidence="4" id="KW-0653">Protein transport</keyword>
<keyword evidence="6" id="KW-0811">Translocation</keyword>
<protein>
    <submittedName>
        <fullName evidence="8">Twin-arginine translocase subunit TatB</fullName>
    </submittedName>
</protein>
<dbReference type="Gene3D" id="1.20.5.3310">
    <property type="match status" value="1"/>
</dbReference>
<evidence type="ECO:0000256" key="1">
    <source>
        <dbReference type="ARBA" id="ARBA00004167"/>
    </source>
</evidence>
<dbReference type="Proteomes" id="UP000829580">
    <property type="component" value="Chromosome"/>
</dbReference>
<dbReference type="Pfam" id="PF02416">
    <property type="entry name" value="TatA_B_E"/>
    <property type="match status" value="1"/>
</dbReference>